<sequence length="72" mass="6921">MRKILSRIALTGIAATTLVLAGSSAATAGGCGGFGGYGFGGSFYNANQSAAGPQGAANTNLCTGTNGGYGLW</sequence>
<name>A0ABP6NIW1_9ACTN</name>
<dbReference type="EMBL" id="BAAAUT010000038">
    <property type="protein sequence ID" value="GAA3149284.1"/>
    <property type="molecule type" value="Genomic_DNA"/>
</dbReference>
<protein>
    <submittedName>
        <fullName evidence="2">Uncharacterized protein</fullName>
    </submittedName>
</protein>
<proteinExistence type="predicted"/>
<comment type="caution">
    <text evidence="2">The sequence shown here is derived from an EMBL/GenBank/DDBJ whole genome shotgun (WGS) entry which is preliminary data.</text>
</comment>
<evidence type="ECO:0000313" key="3">
    <source>
        <dbReference type="Proteomes" id="UP001500320"/>
    </source>
</evidence>
<keyword evidence="1" id="KW-0732">Signal</keyword>
<reference evidence="3" key="1">
    <citation type="journal article" date="2019" name="Int. J. Syst. Evol. Microbiol.">
        <title>The Global Catalogue of Microorganisms (GCM) 10K type strain sequencing project: providing services to taxonomists for standard genome sequencing and annotation.</title>
        <authorList>
            <consortium name="The Broad Institute Genomics Platform"/>
            <consortium name="The Broad Institute Genome Sequencing Center for Infectious Disease"/>
            <person name="Wu L."/>
            <person name="Ma J."/>
        </authorList>
    </citation>
    <scope>NUCLEOTIDE SEQUENCE [LARGE SCALE GENOMIC DNA]</scope>
    <source>
        <strain evidence="3">JCM 9373</strain>
    </source>
</reference>
<evidence type="ECO:0000313" key="2">
    <source>
        <dbReference type="EMBL" id="GAA3149284.1"/>
    </source>
</evidence>
<feature type="chain" id="PRO_5047043355" evidence="1">
    <location>
        <begin position="29"/>
        <end position="72"/>
    </location>
</feature>
<evidence type="ECO:0000256" key="1">
    <source>
        <dbReference type="SAM" id="SignalP"/>
    </source>
</evidence>
<dbReference type="RefSeq" id="WP_344862699.1">
    <property type="nucleotide sequence ID" value="NZ_BAAAUT010000038.1"/>
</dbReference>
<keyword evidence="3" id="KW-1185">Reference proteome</keyword>
<dbReference type="Proteomes" id="UP001500320">
    <property type="component" value="Unassembled WGS sequence"/>
</dbReference>
<organism evidence="2 3">
    <name type="scientific">Planomonospora alba</name>
    <dbReference type="NCBI Taxonomy" id="161354"/>
    <lineage>
        <taxon>Bacteria</taxon>
        <taxon>Bacillati</taxon>
        <taxon>Actinomycetota</taxon>
        <taxon>Actinomycetes</taxon>
        <taxon>Streptosporangiales</taxon>
        <taxon>Streptosporangiaceae</taxon>
        <taxon>Planomonospora</taxon>
    </lineage>
</organism>
<accession>A0ABP6NIW1</accession>
<feature type="signal peptide" evidence="1">
    <location>
        <begin position="1"/>
        <end position="28"/>
    </location>
</feature>
<gene>
    <name evidence="2" type="ORF">GCM10010466_45300</name>
</gene>
<dbReference type="PROSITE" id="PS51257">
    <property type="entry name" value="PROKAR_LIPOPROTEIN"/>
    <property type="match status" value="1"/>
</dbReference>